<gene>
    <name evidence="1" type="ORF">E5355_10985</name>
</gene>
<dbReference type="Proteomes" id="UP000310532">
    <property type="component" value="Unassembled WGS sequence"/>
</dbReference>
<evidence type="ECO:0000313" key="2">
    <source>
        <dbReference type="Proteomes" id="UP000310532"/>
    </source>
</evidence>
<evidence type="ECO:0000313" key="1">
    <source>
        <dbReference type="EMBL" id="TGY04803.1"/>
    </source>
</evidence>
<name>A0A4S2AU94_9BACE</name>
<comment type="caution">
    <text evidence="1">The sequence shown here is derived from an EMBL/GenBank/DDBJ whole genome shotgun (WGS) entry which is preliminary data.</text>
</comment>
<reference evidence="1 2" key="1">
    <citation type="submission" date="2019-04" db="EMBL/GenBank/DDBJ databases">
        <title>Microbes associate with the intestines of laboratory mice.</title>
        <authorList>
            <person name="Navarre W."/>
            <person name="Wong E."/>
            <person name="Huang K."/>
            <person name="Tropini C."/>
            <person name="Ng K."/>
            <person name="Yu B."/>
        </authorList>
    </citation>
    <scope>NUCLEOTIDE SEQUENCE [LARGE SCALE GENOMIC DNA]</scope>
    <source>
        <strain evidence="1 2">NM69_E16B</strain>
    </source>
</reference>
<proteinExistence type="predicted"/>
<dbReference type="AlphaFoldDB" id="A0A4S2AU94"/>
<accession>A0A4S2AU94</accession>
<keyword evidence="2" id="KW-1185">Reference proteome</keyword>
<dbReference type="EMBL" id="SRYZ01000023">
    <property type="protein sequence ID" value="TGY04803.1"/>
    <property type="molecule type" value="Genomic_DNA"/>
</dbReference>
<organism evidence="1 2">
    <name type="scientific">Bacteroides muris</name>
    <name type="common">ex Afrizal et al. 2022</name>
    <dbReference type="NCBI Taxonomy" id="2516960"/>
    <lineage>
        <taxon>Bacteria</taxon>
        <taxon>Pseudomonadati</taxon>
        <taxon>Bacteroidota</taxon>
        <taxon>Bacteroidia</taxon>
        <taxon>Bacteroidales</taxon>
        <taxon>Bacteroidaceae</taxon>
        <taxon>Bacteroides</taxon>
    </lineage>
</organism>
<protein>
    <submittedName>
        <fullName evidence="1">Uncharacterized protein</fullName>
    </submittedName>
</protein>
<sequence>MKRAMRGFQWTPAQTGKEGLFRLVEQAHKSYKDEVTTRQKSYRRYVLDFTHSHRFHDANDAWSKNEHLKNYHTVIELLRKHEILIRKHFDHDLLDENGIIKLLNEFYAIDLSESATESDNSSPGNPIQTNQNTNFKPLLDRHTLDLIVRLANEVCLFKEVLDADNVAICYAADTLQTVTSRNNSKLVLLLDKLASHDVISYNWQSVIARKRLIISSSGKKHLTQHDMSSTLNRIKDTTPNAIDKQFLAIIDKYIILIKSREV</sequence>